<dbReference type="AlphaFoldDB" id="X7ZZB9"/>
<dbReference type="InterPro" id="IPR013762">
    <property type="entry name" value="Integrase-like_cat_sf"/>
</dbReference>
<dbReference type="InterPro" id="IPR002104">
    <property type="entry name" value="Integrase_catalytic"/>
</dbReference>
<sequence>MDWLSSVSMTKLAAFVVQRVAMPFGDPESWTVVGADAGVVEPVEAFLAHLHAVERSPNTVRAYAHDLRDWFEFCYRSGLVWSGVRLEDVGRFVAWLRLASGARNEPNVVALPTSASAGCSEATVNRKLSAVSAFYEFHHRHGVELGDLLVTWKRGSGGGSWRPLLAHLGSRPERVRRIRLRADKRLPSTLDEQQVATVLGSCERLRDRMLFTLLAETGLRVGEALGLRHDDIDAASCLVSVVGRANANGARAKSGSRQVPVPGRVIRLYSDYLHAEYGDLDSDYVFVNLWADPVGAPLSYRSVYDLVLRIRKRTGITFSPHVFRHTYATNLLRRGVAVEVVSKLLGHASISTTGDTYSHLSVEDARRALVAAGVLDGNDGR</sequence>
<protein>
    <submittedName>
        <fullName evidence="7">Phage integrase family protein</fullName>
    </submittedName>
</protein>
<dbReference type="PANTHER" id="PTHR30349">
    <property type="entry name" value="PHAGE INTEGRASE-RELATED"/>
    <property type="match status" value="1"/>
</dbReference>
<dbReference type="PROSITE" id="PS51898">
    <property type="entry name" value="TYR_RECOMBINASE"/>
    <property type="match status" value="1"/>
</dbReference>
<dbReference type="InterPro" id="IPR044068">
    <property type="entry name" value="CB"/>
</dbReference>
<dbReference type="Gene3D" id="1.10.150.130">
    <property type="match status" value="1"/>
</dbReference>
<dbReference type="SUPFAM" id="SSF56349">
    <property type="entry name" value="DNA breaking-rejoining enzymes"/>
    <property type="match status" value="1"/>
</dbReference>
<evidence type="ECO:0000313" key="7">
    <source>
        <dbReference type="EMBL" id="EUA23985.1"/>
    </source>
</evidence>
<evidence type="ECO:0000256" key="4">
    <source>
        <dbReference type="PROSITE-ProRule" id="PRU01248"/>
    </source>
</evidence>
<proteinExistence type="predicted"/>
<accession>X7ZZB9</accession>
<dbReference type="GO" id="GO:0015074">
    <property type="term" value="P:DNA integration"/>
    <property type="evidence" value="ECO:0007669"/>
    <property type="project" value="UniProtKB-KW"/>
</dbReference>
<comment type="caution">
    <text evidence="7">The sequence shown here is derived from an EMBL/GenBank/DDBJ whole genome shotgun (WGS) entry which is preliminary data.</text>
</comment>
<dbReference type="PROSITE" id="PS51900">
    <property type="entry name" value="CB"/>
    <property type="match status" value="1"/>
</dbReference>
<dbReference type="EMBL" id="JAOB01000068">
    <property type="protein sequence ID" value="EUA23985.1"/>
    <property type="molecule type" value="Genomic_DNA"/>
</dbReference>
<organism evidence="7">
    <name type="scientific">Mycobacterium xenopi 4042</name>
    <dbReference type="NCBI Taxonomy" id="1299334"/>
    <lineage>
        <taxon>Bacteria</taxon>
        <taxon>Bacillati</taxon>
        <taxon>Actinomycetota</taxon>
        <taxon>Actinomycetes</taxon>
        <taxon>Mycobacteriales</taxon>
        <taxon>Mycobacteriaceae</taxon>
        <taxon>Mycobacterium</taxon>
    </lineage>
</organism>
<keyword evidence="2 4" id="KW-0238">DNA-binding</keyword>
<dbReference type="InterPro" id="IPR010998">
    <property type="entry name" value="Integrase_recombinase_N"/>
</dbReference>
<feature type="domain" description="Core-binding (CB)" evidence="6">
    <location>
        <begin position="37"/>
        <end position="139"/>
    </location>
</feature>
<dbReference type="Pfam" id="PF02899">
    <property type="entry name" value="Phage_int_SAM_1"/>
    <property type="match status" value="1"/>
</dbReference>
<dbReference type="GO" id="GO:0003677">
    <property type="term" value="F:DNA binding"/>
    <property type="evidence" value="ECO:0007669"/>
    <property type="project" value="UniProtKB-UniRule"/>
</dbReference>
<evidence type="ECO:0000259" key="6">
    <source>
        <dbReference type="PROSITE" id="PS51900"/>
    </source>
</evidence>
<evidence type="ECO:0000256" key="2">
    <source>
        <dbReference type="ARBA" id="ARBA00023125"/>
    </source>
</evidence>
<reference evidence="7" key="1">
    <citation type="submission" date="2014-01" db="EMBL/GenBank/DDBJ databases">
        <authorList>
            <person name="Brown-Elliot B."/>
            <person name="Wallace R."/>
            <person name="Lenaerts A."/>
            <person name="Ordway D."/>
            <person name="DeGroote M.A."/>
            <person name="Parker T."/>
            <person name="Sizemore C."/>
            <person name="Tallon L.J."/>
            <person name="Sadzewicz L.K."/>
            <person name="Sengamalay N."/>
            <person name="Fraser C.M."/>
            <person name="Hine E."/>
            <person name="Shefchek K.A."/>
            <person name="Das S.P."/>
            <person name="Tettelin H."/>
        </authorList>
    </citation>
    <scope>NUCLEOTIDE SEQUENCE [LARGE SCALE GENOMIC DNA]</scope>
    <source>
        <strain evidence="7">4042</strain>
    </source>
</reference>
<evidence type="ECO:0000256" key="3">
    <source>
        <dbReference type="ARBA" id="ARBA00023172"/>
    </source>
</evidence>
<dbReference type="Pfam" id="PF00589">
    <property type="entry name" value="Phage_integrase"/>
    <property type="match status" value="1"/>
</dbReference>
<dbReference type="GO" id="GO:0006310">
    <property type="term" value="P:DNA recombination"/>
    <property type="evidence" value="ECO:0007669"/>
    <property type="project" value="UniProtKB-KW"/>
</dbReference>
<dbReference type="InterPro" id="IPR011010">
    <property type="entry name" value="DNA_brk_join_enz"/>
</dbReference>
<evidence type="ECO:0000256" key="1">
    <source>
        <dbReference type="ARBA" id="ARBA00022908"/>
    </source>
</evidence>
<keyword evidence="1" id="KW-0229">DNA integration</keyword>
<dbReference type="InterPro" id="IPR050090">
    <property type="entry name" value="Tyrosine_recombinase_XerCD"/>
</dbReference>
<gene>
    <name evidence="7" type="ORF">I553_3473</name>
</gene>
<dbReference type="Gene3D" id="1.10.443.10">
    <property type="entry name" value="Intergrase catalytic core"/>
    <property type="match status" value="1"/>
</dbReference>
<dbReference type="InterPro" id="IPR004107">
    <property type="entry name" value="Integrase_SAM-like_N"/>
</dbReference>
<dbReference type="PATRIC" id="fig|1299334.3.peg.6908"/>
<name>X7ZZB9_MYCXE</name>
<keyword evidence="3" id="KW-0233">DNA recombination</keyword>
<feature type="domain" description="Tyr recombinase" evidence="5">
    <location>
        <begin position="185"/>
        <end position="370"/>
    </location>
</feature>
<evidence type="ECO:0000259" key="5">
    <source>
        <dbReference type="PROSITE" id="PS51898"/>
    </source>
</evidence>